<sequence>MIPQAKNLFLYRIIVIHVIILMHILQSKGATIKYENEPVCKTETCRDIANEIINGMDTRANPCNDFYQYACGNWGKNYQKTNNIMTYMNIINNRTKYYLKDILESNITSDENLSLKKAKELYKVCMNTSKIESQGIIGLVELINQQGGGWPMTMDNQEWILSNDNFNWQIIDESINKLLGKSLLFNIQIKPDVFDTSSHIIQLSSPKTQTAAGLTLDEEHLKAYMQKNLTRKYINGIGKIAKIIAKQKSVKNISDDVIEADARNIVTLEVKLNQITRVGINTTDQDLLAPFTKLTIDELQKKYNSMIPEQSNRKINWLEYIRNYLSVVPEINVNGSTIITVHPLRYFINLAKVLDETPKRDIINTMHWWLISELLPYTNQEMLNISREFSPVMMEIQPRWIICTAENELKHAISHEYIKRYFPNNAKEATEQMVGQIIHEMREHIENSTWMDSQSKQSALDKLNGMRQFIGFPDWYLNKNITYHYYNKLKIGDNYMENYLSIRKFNIKNNLELFNTPVDKKKSNLIATVVNAYHDYPENSLSIPAVILQRPFYSKEQPDAVNYGGIGGVIGHEISHGFDDIGRRYDNNGNLKNWWSNNTLNDYKKRAWCFVEKFKKYAIVSQNTTYKLNSIKTLSENIADSTGIRAVFKAFEKHSVEKYSLNNMRLIGLENINTRKLFFLSYAHSFCEAMPLNKMLNMLMTDVHSPAPFRMTGTLSNMKEFSDVFECSNKTIMNPQTKCGLWY</sequence>
<keyword evidence="8" id="KW-0482">Metalloprotease</keyword>
<name>A0A834XYY8_APHGI</name>
<keyword evidence="5" id="KW-0479">Metal-binding</keyword>
<dbReference type="GO" id="GO:0005886">
    <property type="term" value="C:plasma membrane"/>
    <property type="evidence" value="ECO:0007669"/>
    <property type="project" value="UniProtKB-SubCell"/>
</dbReference>
<dbReference type="InterPro" id="IPR024079">
    <property type="entry name" value="MetalloPept_cat_dom_sf"/>
</dbReference>
<protein>
    <submittedName>
        <fullName evidence="12">Uncharacterized protein</fullName>
    </submittedName>
</protein>
<evidence type="ECO:0000256" key="3">
    <source>
        <dbReference type="ARBA" id="ARBA00007357"/>
    </source>
</evidence>
<evidence type="ECO:0000256" key="6">
    <source>
        <dbReference type="ARBA" id="ARBA00022801"/>
    </source>
</evidence>
<dbReference type="InterPro" id="IPR042089">
    <property type="entry name" value="Peptidase_M13_dom_2"/>
</dbReference>
<evidence type="ECO:0000256" key="1">
    <source>
        <dbReference type="ARBA" id="ARBA00001947"/>
    </source>
</evidence>
<reference evidence="12 13" key="1">
    <citation type="submission" date="2020-08" db="EMBL/GenBank/DDBJ databases">
        <title>Aphidius gifuensis genome sequencing and assembly.</title>
        <authorList>
            <person name="Du Z."/>
        </authorList>
    </citation>
    <scope>NUCLEOTIDE SEQUENCE [LARGE SCALE GENOMIC DNA]</scope>
    <source>
        <strain evidence="12">YNYX2018</strain>
        <tissue evidence="12">Adults</tissue>
    </source>
</reference>
<evidence type="ECO:0000313" key="12">
    <source>
        <dbReference type="EMBL" id="KAF7993421.1"/>
    </source>
</evidence>
<dbReference type="Proteomes" id="UP000639338">
    <property type="component" value="Unassembled WGS sequence"/>
</dbReference>
<dbReference type="GO" id="GO:0004222">
    <property type="term" value="F:metalloendopeptidase activity"/>
    <property type="evidence" value="ECO:0007669"/>
    <property type="project" value="InterPro"/>
</dbReference>
<comment type="subcellular location">
    <subcellularLocation>
        <location evidence="2">Cell membrane</location>
        <topology evidence="2">Single-pass type II membrane protein</topology>
    </subcellularLocation>
</comment>
<dbReference type="OrthoDB" id="6475849at2759"/>
<evidence type="ECO:0000256" key="4">
    <source>
        <dbReference type="ARBA" id="ARBA00022670"/>
    </source>
</evidence>
<keyword evidence="4" id="KW-0645">Protease</keyword>
<organism evidence="12 13">
    <name type="scientific">Aphidius gifuensis</name>
    <name type="common">Parasitoid wasp</name>
    <dbReference type="NCBI Taxonomy" id="684658"/>
    <lineage>
        <taxon>Eukaryota</taxon>
        <taxon>Metazoa</taxon>
        <taxon>Ecdysozoa</taxon>
        <taxon>Arthropoda</taxon>
        <taxon>Hexapoda</taxon>
        <taxon>Insecta</taxon>
        <taxon>Pterygota</taxon>
        <taxon>Neoptera</taxon>
        <taxon>Endopterygota</taxon>
        <taxon>Hymenoptera</taxon>
        <taxon>Apocrita</taxon>
        <taxon>Ichneumonoidea</taxon>
        <taxon>Braconidae</taxon>
        <taxon>Aphidiinae</taxon>
        <taxon>Aphidius</taxon>
    </lineage>
</organism>
<dbReference type="InterPro" id="IPR018497">
    <property type="entry name" value="Peptidase_M13_C"/>
</dbReference>
<keyword evidence="9" id="KW-0812">Transmembrane</keyword>
<comment type="caution">
    <text evidence="12">The sequence shown here is derived from an EMBL/GenBank/DDBJ whole genome shotgun (WGS) entry which is preliminary data.</text>
</comment>
<evidence type="ECO:0000259" key="10">
    <source>
        <dbReference type="Pfam" id="PF01431"/>
    </source>
</evidence>
<feature type="transmembrane region" description="Helical" evidence="9">
    <location>
        <begin position="9"/>
        <end position="25"/>
    </location>
</feature>
<dbReference type="CDD" id="cd08662">
    <property type="entry name" value="M13"/>
    <property type="match status" value="1"/>
</dbReference>
<keyword evidence="13" id="KW-1185">Reference proteome</keyword>
<evidence type="ECO:0000256" key="9">
    <source>
        <dbReference type="SAM" id="Phobius"/>
    </source>
</evidence>
<evidence type="ECO:0000256" key="2">
    <source>
        <dbReference type="ARBA" id="ARBA00004401"/>
    </source>
</evidence>
<dbReference type="Pfam" id="PF01431">
    <property type="entry name" value="Peptidase_M13"/>
    <property type="match status" value="1"/>
</dbReference>
<dbReference type="Gene3D" id="1.10.1380.10">
    <property type="entry name" value="Neutral endopeptidase , domain2"/>
    <property type="match status" value="1"/>
</dbReference>
<dbReference type="Pfam" id="PF05649">
    <property type="entry name" value="Peptidase_M13_N"/>
    <property type="match status" value="1"/>
</dbReference>
<dbReference type="PANTHER" id="PTHR11733:SF167">
    <property type="entry name" value="FI17812P1-RELATED"/>
    <property type="match status" value="1"/>
</dbReference>
<keyword evidence="9" id="KW-0472">Membrane</keyword>
<evidence type="ECO:0000259" key="11">
    <source>
        <dbReference type="Pfam" id="PF05649"/>
    </source>
</evidence>
<keyword evidence="6" id="KW-0378">Hydrolase</keyword>
<evidence type="ECO:0000256" key="5">
    <source>
        <dbReference type="ARBA" id="ARBA00022723"/>
    </source>
</evidence>
<dbReference type="InterPro" id="IPR008753">
    <property type="entry name" value="Peptidase_M13_N"/>
</dbReference>
<comment type="similarity">
    <text evidence="3">Belongs to the peptidase M13 family.</text>
</comment>
<dbReference type="EMBL" id="JACMRX010000003">
    <property type="protein sequence ID" value="KAF7993421.1"/>
    <property type="molecule type" value="Genomic_DNA"/>
</dbReference>
<dbReference type="PANTHER" id="PTHR11733">
    <property type="entry name" value="ZINC METALLOPROTEASE FAMILY M13 NEPRILYSIN-RELATED"/>
    <property type="match status" value="1"/>
</dbReference>
<gene>
    <name evidence="12" type="ORF">HCN44_010007</name>
</gene>
<feature type="domain" description="Peptidase M13 C-terminal" evidence="10">
    <location>
        <begin position="531"/>
        <end position="740"/>
    </location>
</feature>
<dbReference type="PRINTS" id="PR00786">
    <property type="entry name" value="NEPRILYSIN"/>
</dbReference>
<dbReference type="GO" id="GO:0046872">
    <property type="term" value="F:metal ion binding"/>
    <property type="evidence" value="ECO:0007669"/>
    <property type="project" value="UniProtKB-KW"/>
</dbReference>
<dbReference type="SUPFAM" id="SSF55486">
    <property type="entry name" value="Metalloproteases ('zincins'), catalytic domain"/>
    <property type="match status" value="1"/>
</dbReference>
<comment type="cofactor">
    <cofactor evidence="1">
        <name>Zn(2+)</name>
        <dbReference type="ChEBI" id="CHEBI:29105"/>
    </cofactor>
</comment>
<evidence type="ECO:0000256" key="7">
    <source>
        <dbReference type="ARBA" id="ARBA00022833"/>
    </source>
</evidence>
<evidence type="ECO:0000313" key="13">
    <source>
        <dbReference type="Proteomes" id="UP000639338"/>
    </source>
</evidence>
<dbReference type="AlphaFoldDB" id="A0A834XYY8"/>
<dbReference type="GO" id="GO:0016485">
    <property type="term" value="P:protein processing"/>
    <property type="evidence" value="ECO:0007669"/>
    <property type="project" value="TreeGrafter"/>
</dbReference>
<keyword evidence="9" id="KW-1133">Transmembrane helix</keyword>
<dbReference type="Gene3D" id="3.40.390.10">
    <property type="entry name" value="Collagenase (Catalytic Domain)"/>
    <property type="match status" value="1"/>
</dbReference>
<keyword evidence="7" id="KW-0862">Zinc</keyword>
<accession>A0A834XYY8</accession>
<dbReference type="InterPro" id="IPR000718">
    <property type="entry name" value="Peptidase_M13"/>
</dbReference>
<proteinExistence type="inferred from homology"/>
<evidence type="ECO:0000256" key="8">
    <source>
        <dbReference type="ARBA" id="ARBA00023049"/>
    </source>
</evidence>
<dbReference type="PROSITE" id="PS51885">
    <property type="entry name" value="NEPRILYSIN"/>
    <property type="match status" value="1"/>
</dbReference>
<feature type="domain" description="Peptidase M13 N-terminal" evidence="11">
    <location>
        <begin position="62"/>
        <end position="473"/>
    </location>
</feature>